<evidence type="ECO:0000313" key="1">
    <source>
        <dbReference type="EMBL" id="CEK93810.1"/>
    </source>
</evidence>
<reference evidence="1" key="1">
    <citation type="submission" date="2014-12" db="EMBL/GenBank/DDBJ databases">
        <title>Insight into the proteome of Arion vulgaris.</title>
        <authorList>
            <person name="Aradska J."/>
            <person name="Bulat T."/>
            <person name="Smidak R."/>
            <person name="Sarate P."/>
            <person name="Gangsoo J."/>
            <person name="Sialana F."/>
            <person name="Bilban M."/>
            <person name="Lubec G."/>
        </authorList>
    </citation>
    <scope>NUCLEOTIDE SEQUENCE</scope>
    <source>
        <tissue evidence="1">Skin</tissue>
    </source>
</reference>
<name>A0A0B7BNS0_9EUPU</name>
<accession>A0A0B7BNS0</accession>
<organism evidence="1">
    <name type="scientific">Arion vulgaris</name>
    <dbReference type="NCBI Taxonomy" id="1028688"/>
    <lineage>
        <taxon>Eukaryota</taxon>
        <taxon>Metazoa</taxon>
        <taxon>Spiralia</taxon>
        <taxon>Lophotrochozoa</taxon>
        <taxon>Mollusca</taxon>
        <taxon>Gastropoda</taxon>
        <taxon>Heterobranchia</taxon>
        <taxon>Euthyneura</taxon>
        <taxon>Panpulmonata</taxon>
        <taxon>Eupulmonata</taxon>
        <taxon>Stylommatophora</taxon>
        <taxon>Helicina</taxon>
        <taxon>Arionoidea</taxon>
        <taxon>Arionidae</taxon>
        <taxon>Arion</taxon>
    </lineage>
</organism>
<sequence length="94" mass="10491">MTSDPGCLTKTSLDVANIRESWQHENGGDKTKLIEIVHIIYKHESTRSRTVQSSKLFSSAAMSTQISTLPFPSTASYASVNFLRQYMILSSSEF</sequence>
<protein>
    <submittedName>
        <fullName evidence="1">Uncharacterized protein</fullName>
    </submittedName>
</protein>
<dbReference type="AlphaFoldDB" id="A0A0B7BNS0"/>
<gene>
    <name evidence="1" type="primary">ORF197387</name>
</gene>
<proteinExistence type="predicted"/>
<dbReference type="EMBL" id="HACG01046945">
    <property type="protein sequence ID" value="CEK93810.1"/>
    <property type="molecule type" value="Transcribed_RNA"/>
</dbReference>